<dbReference type="Gene3D" id="3.40.50.10610">
    <property type="entry name" value="ABC-type transport auxiliary lipoprotein component"/>
    <property type="match status" value="1"/>
</dbReference>
<feature type="signal peptide" evidence="1">
    <location>
        <begin position="1"/>
        <end position="19"/>
    </location>
</feature>
<dbReference type="EMBL" id="JASHID010000029">
    <property type="protein sequence ID" value="MDI9867383.1"/>
    <property type="molecule type" value="Genomic_DNA"/>
</dbReference>
<evidence type="ECO:0000313" key="3">
    <source>
        <dbReference type="Proteomes" id="UP001236569"/>
    </source>
</evidence>
<keyword evidence="1" id="KW-0732">Signal</keyword>
<name>A0ABT6YUV8_9BACT</name>
<dbReference type="RefSeq" id="WP_283372038.1">
    <property type="nucleotide sequence ID" value="NZ_JASHID010000029.1"/>
</dbReference>
<accession>A0ABT6YUV8</accession>
<comment type="caution">
    <text evidence="2">The sequence shown here is derived from an EMBL/GenBank/DDBJ whole genome shotgun (WGS) entry which is preliminary data.</text>
</comment>
<feature type="chain" id="PRO_5046312734" evidence="1">
    <location>
        <begin position="20"/>
        <end position="288"/>
    </location>
</feature>
<dbReference type="Proteomes" id="UP001236569">
    <property type="component" value="Unassembled WGS sequence"/>
</dbReference>
<reference evidence="2 3" key="1">
    <citation type="submission" date="2023-05" db="EMBL/GenBank/DDBJ databases">
        <title>Novel species of genus Flectobacillus isolated from stream in China.</title>
        <authorList>
            <person name="Lu H."/>
        </authorList>
    </citation>
    <scope>NUCLEOTIDE SEQUENCE [LARGE SCALE GENOMIC DNA]</scope>
    <source>
        <strain evidence="2 3">DC10W</strain>
    </source>
</reference>
<organism evidence="2 3">
    <name type="scientific">Flectobacillus longus</name>
    <dbReference type="NCBI Taxonomy" id="2984207"/>
    <lineage>
        <taxon>Bacteria</taxon>
        <taxon>Pseudomonadati</taxon>
        <taxon>Bacteroidota</taxon>
        <taxon>Cytophagia</taxon>
        <taxon>Cytophagales</taxon>
        <taxon>Flectobacillaceae</taxon>
        <taxon>Flectobacillus</taxon>
    </lineage>
</organism>
<keyword evidence="3" id="KW-1185">Reference proteome</keyword>
<evidence type="ECO:0000313" key="2">
    <source>
        <dbReference type="EMBL" id="MDI9867383.1"/>
    </source>
</evidence>
<protein>
    <submittedName>
        <fullName evidence="2">Uncharacterized protein</fullName>
    </submittedName>
</protein>
<proteinExistence type="predicted"/>
<gene>
    <name evidence="2" type="ORF">QM480_23775</name>
</gene>
<evidence type="ECO:0000256" key="1">
    <source>
        <dbReference type="SAM" id="SignalP"/>
    </source>
</evidence>
<sequence length="288" mass="32716">MKYLFFMLFCLIFTFQANCQTKGQAVDKIIQRNYNIIECKVTKITDKEIEYLELGNTVIFTIETSKVAAIHFANGAKKEFASANVSEPVKEIESTNRPSPSIKQQEQVTAKSNVIAVLPVVFVNTSTLQKSSDLSKFAQNDLYSKLMDKSSNIFPLTVQDTRVTNSLLRKANIDYNNIDEIPIEELRSILGVDHIIAGKVSYTTRTIVSNISNSSTNVSSHGNNGVKVNNSNGSFSEDETKYDYIVYFDMYRNNDKIYSKTREPMLSFKDSWMDSMQYLLKRSPVYTK</sequence>